<dbReference type="AlphaFoldDB" id="A0A0M2K890"/>
<keyword evidence="2" id="KW-1185">Reference proteome</keyword>
<comment type="caution">
    <text evidence="1">The sequence shown here is derived from an EMBL/GenBank/DDBJ whole genome shotgun (WGS) entry which is preliminary data.</text>
</comment>
<gene>
    <name evidence="1" type="ORF">WN67_03340</name>
</gene>
<protein>
    <submittedName>
        <fullName evidence="1">Uncharacterized protein</fullName>
    </submittedName>
</protein>
<dbReference type="Proteomes" id="UP000034150">
    <property type="component" value="Unassembled WGS sequence"/>
</dbReference>
<evidence type="ECO:0000313" key="2">
    <source>
        <dbReference type="Proteomes" id="UP000034150"/>
    </source>
</evidence>
<sequence>MIVMVVDVFCTGSVVIGGGLPSGRCRGWFRMAVMVVSLLCTRSVVMSPCFRAGWGVVAVP</sequence>
<reference evidence="1 2" key="1">
    <citation type="journal article" date="2015" name="Genome Announc.">
        <title>Draft Genome Sequence of Mycobacterium obuense Strain UC1, Isolated from Patient Sputum.</title>
        <authorList>
            <person name="Greninger A.L."/>
            <person name="Cunningham G."/>
            <person name="Hsu E.D."/>
            <person name="Yu J.M."/>
            <person name="Chiu C.Y."/>
            <person name="Miller S."/>
        </authorList>
    </citation>
    <scope>NUCLEOTIDE SEQUENCE [LARGE SCALE GENOMIC DNA]</scope>
    <source>
        <strain evidence="1 2">UC1</strain>
    </source>
</reference>
<proteinExistence type="predicted"/>
<name>A0A0M2K890_9MYCO</name>
<organism evidence="1 2">
    <name type="scientific">Mycolicibacterium obuense</name>
    <dbReference type="NCBI Taxonomy" id="1807"/>
    <lineage>
        <taxon>Bacteria</taxon>
        <taxon>Bacillati</taxon>
        <taxon>Actinomycetota</taxon>
        <taxon>Actinomycetes</taxon>
        <taxon>Mycobacteriales</taxon>
        <taxon>Mycobacteriaceae</taxon>
        <taxon>Mycolicibacterium</taxon>
    </lineage>
</organism>
<accession>A0A0M2K890</accession>
<dbReference type="EMBL" id="LAUZ02000013">
    <property type="protein sequence ID" value="KKF03418.1"/>
    <property type="molecule type" value="Genomic_DNA"/>
</dbReference>
<evidence type="ECO:0000313" key="1">
    <source>
        <dbReference type="EMBL" id="KKF03418.1"/>
    </source>
</evidence>